<proteinExistence type="predicted"/>
<evidence type="ECO:0000313" key="2">
    <source>
        <dbReference type="EMBL" id="CAB4731593.1"/>
    </source>
</evidence>
<name>A0A6J6SA31_9ZZZZ</name>
<evidence type="ECO:0000313" key="3">
    <source>
        <dbReference type="EMBL" id="CAB4996976.1"/>
    </source>
</evidence>
<accession>A0A6J6SA31</accession>
<keyword evidence="1" id="KW-1133">Transmembrane helix</keyword>
<keyword evidence="1" id="KW-0472">Membrane</keyword>
<protein>
    <submittedName>
        <fullName evidence="2">Unannotated protein</fullName>
    </submittedName>
</protein>
<dbReference type="EMBL" id="CAEZYW010000019">
    <property type="protein sequence ID" value="CAB4731593.1"/>
    <property type="molecule type" value="Genomic_DNA"/>
</dbReference>
<evidence type="ECO:0000256" key="1">
    <source>
        <dbReference type="SAM" id="Phobius"/>
    </source>
</evidence>
<dbReference type="AlphaFoldDB" id="A0A6J6SA31"/>
<organism evidence="2">
    <name type="scientific">freshwater metagenome</name>
    <dbReference type="NCBI Taxonomy" id="449393"/>
    <lineage>
        <taxon>unclassified sequences</taxon>
        <taxon>metagenomes</taxon>
        <taxon>ecological metagenomes</taxon>
    </lineage>
</organism>
<reference evidence="2" key="1">
    <citation type="submission" date="2020-05" db="EMBL/GenBank/DDBJ databases">
        <authorList>
            <person name="Chiriac C."/>
            <person name="Salcher M."/>
            <person name="Ghai R."/>
            <person name="Kavagutti S V."/>
        </authorList>
    </citation>
    <scope>NUCLEOTIDE SEQUENCE</scope>
</reference>
<sequence>MNREHRRPIFGFLWPQPDPNAPVDDAYEQVRLVRVPGRGPLRIAILVAGTVGLTLLTGTALTAAIGTSWPLLIPVAALIATFLVLLLRSWSIGTYVNDAGIAVQRLLRTDSARWSDVSEVMDESGLVIVTLRSGRRFSTHISRRSIDLLGRSEAYDMAKLSLQRWGEHR</sequence>
<dbReference type="EMBL" id="CAFBPD010000007">
    <property type="protein sequence ID" value="CAB4996976.1"/>
    <property type="molecule type" value="Genomic_DNA"/>
</dbReference>
<feature type="transmembrane region" description="Helical" evidence="1">
    <location>
        <begin position="41"/>
        <end position="65"/>
    </location>
</feature>
<keyword evidence="1" id="KW-0812">Transmembrane</keyword>
<feature type="transmembrane region" description="Helical" evidence="1">
    <location>
        <begin position="71"/>
        <end position="87"/>
    </location>
</feature>
<gene>
    <name evidence="2" type="ORF">UFOPK2786_00218</name>
    <name evidence="3" type="ORF">UFOPK4061_00069</name>
</gene>